<keyword evidence="2" id="KW-1185">Reference proteome</keyword>
<reference evidence="1" key="1">
    <citation type="submission" date="2023-07" db="EMBL/GenBank/DDBJ databases">
        <title>draft genome sequence of fig (Ficus carica).</title>
        <authorList>
            <person name="Takahashi T."/>
            <person name="Nishimura K."/>
        </authorList>
    </citation>
    <scope>NUCLEOTIDE SEQUENCE</scope>
</reference>
<evidence type="ECO:0000313" key="2">
    <source>
        <dbReference type="Proteomes" id="UP001187192"/>
    </source>
</evidence>
<protein>
    <submittedName>
        <fullName evidence="1">Uncharacterized protein</fullName>
    </submittedName>
</protein>
<sequence>MPAANAAIAGKSPSTLSDLSFFARARHITEFVLSTNDLWRELFNLSYFSIPENYAVAMTRVRRNRTTSESTTPWPCS</sequence>
<organism evidence="1 2">
    <name type="scientific">Ficus carica</name>
    <name type="common">Common fig</name>
    <dbReference type="NCBI Taxonomy" id="3494"/>
    <lineage>
        <taxon>Eukaryota</taxon>
        <taxon>Viridiplantae</taxon>
        <taxon>Streptophyta</taxon>
        <taxon>Embryophyta</taxon>
        <taxon>Tracheophyta</taxon>
        <taxon>Spermatophyta</taxon>
        <taxon>Magnoliopsida</taxon>
        <taxon>eudicotyledons</taxon>
        <taxon>Gunneridae</taxon>
        <taxon>Pentapetalae</taxon>
        <taxon>rosids</taxon>
        <taxon>fabids</taxon>
        <taxon>Rosales</taxon>
        <taxon>Moraceae</taxon>
        <taxon>Ficeae</taxon>
        <taxon>Ficus</taxon>
    </lineage>
</organism>
<name>A0AA87Z1P1_FICCA</name>
<gene>
    <name evidence="1" type="ORF">TIFTF001_049321</name>
</gene>
<proteinExistence type="predicted"/>
<dbReference type="Proteomes" id="UP001187192">
    <property type="component" value="Unassembled WGS sequence"/>
</dbReference>
<dbReference type="EMBL" id="BTGU01007022">
    <property type="protein sequence ID" value="GMN26852.1"/>
    <property type="molecule type" value="Genomic_DNA"/>
</dbReference>
<dbReference type="AlphaFoldDB" id="A0AA87Z1P1"/>
<accession>A0AA87Z1P1</accession>
<evidence type="ECO:0000313" key="1">
    <source>
        <dbReference type="EMBL" id="GMN26852.1"/>
    </source>
</evidence>
<comment type="caution">
    <text evidence="1">The sequence shown here is derived from an EMBL/GenBank/DDBJ whole genome shotgun (WGS) entry which is preliminary data.</text>
</comment>